<comment type="caution">
    <text evidence="8">The sequence shown here is derived from an EMBL/GenBank/DDBJ whole genome shotgun (WGS) entry which is preliminary data.</text>
</comment>
<gene>
    <name evidence="8" type="ORF">CCR94_19015</name>
</gene>
<reference evidence="8 9" key="1">
    <citation type="journal article" date="2018" name="Arch. Microbiol.">
        <title>New insights into the metabolic potential of the phototrophic purple bacterium Rhodopila globiformis DSM 161(T) from its draft genome sequence and evidence for a vanadium-dependent nitrogenase.</title>
        <authorList>
            <person name="Imhoff J.F."/>
            <person name="Rahn T."/>
            <person name="Kunzel S."/>
            <person name="Neulinger S.C."/>
        </authorList>
    </citation>
    <scope>NUCLEOTIDE SEQUENCE [LARGE SCALE GENOMIC DNA]</scope>
    <source>
        <strain evidence="8 9">DSM 16996</strain>
    </source>
</reference>
<evidence type="ECO:0000256" key="3">
    <source>
        <dbReference type="ARBA" id="ARBA00022448"/>
    </source>
</evidence>
<evidence type="ECO:0000313" key="9">
    <source>
        <dbReference type="Proteomes" id="UP000239089"/>
    </source>
</evidence>
<dbReference type="PANTHER" id="PTHR36838">
    <property type="entry name" value="AUXIN EFFLUX CARRIER FAMILY PROTEIN"/>
    <property type="match status" value="1"/>
</dbReference>
<accession>A0A2S6MZZ4</accession>
<dbReference type="Proteomes" id="UP000239089">
    <property type="component" value="Unassembled WGS sequence"/>
</dbReference>
<dbReference type="AlphaFoldDB" id="A0A2S6MZZ4"/>
<keyword evidence="7" id="KW-0472">Membrane</keyword>
<dbReference type="InterPro" id="IPR004776">
    <property type="entry name" value="Mem_transp_PIN-like"/>
</dbReference>
<dbReference type="GO" id="GO:0005886">
    <property type="term" value="C:plasma membrane"/>
    <property type="evidence" value="ECO:0007669"/>
    <property type="project" value="UniProtKB-SubCell"/>
</dbReference>
<dbReference type="InterPro" id="IPR038770">
    <property type="entry name" value="Na+/solute_symporter_sf"/>
</dbReference>
<dbReference type="Gene3D" id="1.20.1530.20">
    <property type="match status" value="1"/>
</dbReference>
<evidence type="ECO:0000313" key="8">
    <source>
        <dbReference type="EMBL" id="PPQ27945.1"/>
    </source>
</evidence>
<dbReference type="OrthoDB" id="3238001at2"/>
<evidence type="ECO:0000256" key="2">
    <source>
        <dbReference type="ARBA" id="ARBA00010145"/>
    </source>
</evidence>
<keyword evidence="5" id="KW-0812">Transmembrane</keyword>
<evidence type="ECO:0000256" key="7">
    <source>
        <dbReference type="ARBA" id="ARBA00023136"/>
    </source>
</evidence>
<dbReference type="EMBL" id="NHSJ01000118">
    <property type="protein sequence ID" value="PPQ27945.1"/>
    <property type="molecule type" value="Genomic_DNA"/>
</dbReference>
<dbReference type="Pfam" id="PF03547">
    <property type="entry name" value="Mem_trans"/>
    <property type="match status" value="1"/>
</dbReference>
<keyword evidence="4" id="KW-1003">Cell membrane</keyword>
<evidence type="ECO:0000256" key="5">
    <source>
        <dbReference type="ARBA" id="ARBA00022692"/>
    </source>
</evidence>
<keyword evidence="6" id="KW-1133">Transmembrane helix</keyword>
<dbReference type="GO" id="GO:0055085">
    <property type="term" value="P:transmembrane transport"/>
    <property type="evidence" value="ECO:0007669"/>
    <property type="project" value="InterPro"/>
</dbReference>
<sequence>MPLLDLLQVGAPVFLVTALGYVWRRRALPFSQSFVTQFISLVGAPALVFVTLLNSGFALADIGRMGGATLACLLLFTAVAIPALKILGRDLRVYLPSLIFPNIGNMGLPICLYAFGERGLALAMIYFTVTSIGQFTFGPAIARGSITLSALLRAPFLYAAVAAVACSQAEVAFPDWILKTLKLIGDVTIPLMLLGLGCALAEFGARAWPRQMAFSLARIGLGLAGGVAVASLFGFTGAERGVLIVESAMPVAVFNYFFAREYGAHEEEVAGLVLISTVLSYVTLPVVLRIAL</sequence>
<protein>
    <submittedName>
        <fullName evidence="8">Permease</fullName>
    </submittedName>
</protein>
<evidence type="ECO:0000256" key="1">
    <source>
        <dbReference type="ARBA" id="ARBA00004651"/>
    </source>
</evidence>
<evidence type="ECO:0000256" key="4">
    <source>
        <dbReference type="ARBA" id="ARBA00022475"/>
    </source>
</evidence>
<comment type="similarity">
    <text evidence="2">Belongs to the auxin efflux carrier (TC 2.A.69) family.</text>
</comment>
<proteinExistence type="inferred from homology"/>
<keyword evidence="9" id="KW-1185">Reference proteome</keyword>
<dbReference type="PANTHER" id="PTHR36838:SF1">
    <property type="entry name" value="SLR1864 PROTEIN"/>
    <property type="match status" value="1"/>
</dbReference>
<dbReference type="RefSeq" id="WP_104509408.1">
    <property type="nucleotide sequence ID" value="NZ_JACIGC010000005.1"/>
</dbReference>
<comment type="subcellular location">
    <subcellularLocation>
        <location evidence="1">Cell membrane</location>
        <topology evidence="1">Multi-pass membrane protein</topology>
    </subcellularLocation>
</comment>
<name>A0A2S6MZZ4_9HYPH</name>
<evidence type="ECO:0000256" key="6">
    <source>
        <dbReference type="ARBA" id="ARBA00022989"/>
    </source>
</evidence>
<organism evidence="8 9">
    <name type="scientific">Rhodoblastus sphagnicola</name>
    <dbReference type="NCBI Taxonomy" id="333368"/>
    <lineage>
        <taxon>Bacteria</taxon>
        <taxon>Pseudomonadati</taxon>
        <taxon>Pseudomonadota</taxon>
        <taxon>Alphaproteobacteria</taxon>
        <taxon>Hyphomicrobiales</taxon>
        <taxon>Rhodoblastaceae</taxon>
        <taxon>Rhodoblastus</taxon>
    </lineage>
</organism>
<keyword evidence="3" id="KW-0813">Transport</keyword>